<dbReference type="Pfam" id="PF00211">
    <property type="entry name" value="Guanylate_cyc"/>
    <property type="match status" value="1"/>
</dbReference>
<dbReference type="Pfam" id="PF05226">
    <property type="entry name" value="CHASE2"/>
    <property type="match status" value="1"/>
</dbReference>
<dbReference type="EMBL" id="JAPDDT010000007">
    <property type="protein sequence ID" value="MCW1924067.1"/>
    <property type="molecule type" value="Genomic_DNA"/>
</dbReference>
<comment type="caution">
    <text evidence="3">The sequence shown here is derived from an EMBL/GenBank/DDBJ whole genome shotgun (WGS) entry which is preliminary data.</text>
</comment>
<dbReference type="SMART" id="SM01080">
    <property type="entry name" value="CHASE2"/>
    <property type="match status" value="1"/>
</dbReference>
<dbReference type="PANTHER" id="PTHR43081:SF1">
    <property type="entry name" value="ADENYLATE CYCLASE, TERMINAL-DIFFERENTIATION SPECIFIC"/>
    <property type="match status" value="1"/>
</dbReference>
<feature type="domain" description="Guanylate cyclase" evidence="2">
    <location>
        <begin position="473"/>
        <end position="608"/>
    </location>
</feature>
<dbReference type="InterPro" id="IPR029787">
    <property type="entry name" value="Nucleotide_cyclase"/>
</dbReference>
<feature type="transmembrane region" description="Helical" evidence="1">
    <location>
        <begin position="382"/>
        <end position="400"/>
    </location>
</feature>
<keyword evidence="4" id="KW-1185">Reference proteome</keyword>
<dbReference type="CDD" id="cd07302">
    <property type="entry name" value="CHD"/>
    <property type="match status" value="1"/>
</dbReference>
<dbReference type="InterPro" id="IPR050697">
    <property type="entry name" value="Adenylyl/Guanylyl_Cyclase_3/4"/>
</dbReference>
<reference evidence="3 4" key="1">
    <citation type="submission" date="2022-10" db="EMBL/GenBank/DDBJ databases">
        <title>Luteolibacter arcticus strain CCTCC AB 2014275, whole genome shotgun sequencing project.</title>
        <authorList>
            <person name="Zhao G."/>
            <person name="Shen L."/>
        </authorList>
    </citation>
    <scope>NUCLEOTIDE SEQUENCE [LARGE SCALE GENOMIC DNA]</scope>
    <source>
        <strain evidence="3 4">CCTCC AB 2014275</strain>
    </source>
</reference>
<keyword evidence="1" id="KW-0472">Membrane</keyword>
<accession>A0ABT3GKN0</accession>
<evidence type="ECO:0000313" key="4">
    <source>
        <dbReference type="Proteomes" id="UP001320876"/>
    </source>
</evidence>
<keyword evidence="1" id="KW-0812">Transmembrane</keyword>
<evidence type="ECO:0000256" key="1">
    <source>
        <dbReference type="SAM" id="Phobius"/>
    </source>
</evidence>
<feature type="transmembrane region" description="Helical" evidence="1">
    <location>
        <begin position="406"/>
        <end position="430"/>
    </location>
</feature>
<dbReference type="PROSITE" id="PS50125">
    <property type="entry name" value="GUANYLATE_CYCLASE_2"/>
    <property type="match status" value="1"/>
</dbReference>
<feature type="transmembrane region" description="Helical" evidence="1">
    <location>
        <begin position="356"/>
        <end position="375"/>
    </location>
</feature>
<keyword evidence="1" id="KW-1133">Transmembrane helix</keyword>
<feature type="transmembrane region" description="Helical" evidence="1">
    <location>
        <begin position="30"/>
        <end position="50"/>
    </location>
</feature>
<proteinExistence type="predicted"/>
<sequence length="730" mass="80402">MRPTGGEPKALATGTSARISRFKRLSRKPLIAICGFCAAAVAVVHLLEYVNLRKDTPLMPSKPLMESQLAAEDFLQRSVGRRAKVDPELVFLAMDTASVRLDHFREEDIAASPALQMMQQEWPWPRAVHVKILERLMDAGAKVVVIDVLFPSEREGDEEFRAALDRYRDRVVIGCNFGSGEREKGGTDTLELPSASLIDRTAPLDDRVAFVNFWPDTDSVIRHGVSRTTRAEVDGHLPAPDEEVLDSLAAKALKKSGRADAVAGDPRRRIRLAGPMKTFRPISVCDLFDERRWNSPDEFRQGDFFRGKIVVLGAEGNSAKDEVLTPMGFMGGPELHLNAINAGLQGEYLRSTSRLASLWFIGAGGVVALMLCYWARGPLLRLGLLVATCAGWVGAAILAYGQAGLFIPTVGPLVALASGGVACLGWDFFLERRDRVRVRSILDRYVAKNVVELVVAESDAFSAALKGQRRYVATLFSDIRGFTTMTEESDPEELVAQLNEYFFAMVEGVLAEGGTLQDYIGDAIMAVWGDTRTLSREESAFHGVRTALLMETALVDLNRRWASVPGRRQFEIGIGINQGDVVVGSLGHPMRLRFAAVGDGINTAARLETATKHFGCRILVGETVESVTRGRFHYRRVDRVRFKGKGVPIEVYTPLGDASSPVPPWLDNYEQAVTLYRERRFAEAAGMFQAVADAIGGEDALCRMYLGRCEHFAAEPPEPDWDGSYTMSEK</sequence>
<evidence type="ECO:0000313" key="3">
    <source>
        <dbReference type="EMBL" id="MCW1924067.1"/>
    </source>
</evidence>
<organism evidence="3 4">
    <name type="scientific">Luteolibacter arcticus</name>
    <dbReference type="NCBI Taxonomy" id="1581411"/>
    <lineage>
        <taxon>Bacteria</taxon>
        <taxon>Pseudomonadati</taxon>
        <taxon>Verrucomicrobiota</taxon>
        <taxon>Verrucomicrobiia</taxon>
        <taxon>Verrucomicrobiales</taxon>
        <taxon>Verrucomicrobiaceae</taxon>
        <taxon>Luteolibacter</taxon>
    </lineage>
</organism>
<dbReference type="InterPro" id="IPR007890">
    <property type="entry name" value="CHASE2"/>
</dbReference>
<protein>
    <submittedName>
        <fullName evidence="3">Adenylate/guanylate cyclase domain-containing protein</fullName>
    </submittedName>
</protein>
<gene>
    <name evidence="3" type="ORF">OKA05_15980</name>
</gene>
<dbReference type="SUPFAM" id="SSF55073">
    <property type="entry name" value="Nucleotide cyclase"/>
    <property type="match status" value="1"/>
</dbReference>
<dbReference type="Gene3D" id="3.30.70.1230">
    <property type="entry name" value="Nucleotide cyclase"/>
    <property type="match status" value="1"/>
</dbReference>
<name>A0ABT3GKN0_9BACT</name>
<evidence type="ECO:0000259" key="2">
    <source>
        <dbReference type="PROSITE" id="PS50125"/>
    </source>
</evidence>
<dbReference type="Proteomes" id="UP001320876">
    <property type="component" value="Unassembled WGS sequence"/>
</dbReference>
<dbReference type="InterPro" id="IPR001054">
    <property type="entry name" value="A/G_cyclase"/>
</dbReference>
<dbReference type="PANTHER" id="PTHR43081">
    <property type="entry name" value="ADENYLATE CYCLASE, TERMINAL-DIFFERENTIATION SPECIFIC-RELATED"/>
    <property type="match status" value="1"/>
</dbReference>
<dbReference type="SMART" id="SM00044">
    <property type="entry name" value="CYCc"/>
    <property type="match status" value="1"/>
</dbReference>